<dbReference type="EMBL" id="KZ269980">
    <property type="protein sequence ID" value="OZC11451.1"/>
    <property type="molecule type" value="Genomic_DNA"/>
</dbReference>
<keyword evidence="4" id="KW-1185">Reference proteome</keyword>
<reference evidence="3 4" key="1">
    <citation type="submission" date="2015-12" db="EMBL/GenBank/DDBJ databases">
        <title>Draft genome of the nematode, Onchocerca flexuosa.</title>
        <authorList>
            <person name="Mitreva M."/>
        </authorList>
    </citation>
    <scope>NUCLEOTIDE SEQUENCE [LARGE SCALE GENOMIC DNA]</scope>
    <source>
        <strain evidence="3">Red Deer</strain>
    </source>
</reference>
<feature type="compositionally biased region" description="Polar residues" evidence="1">
    <location>
        <begin position="246"/>
        <end position="260"/>
    </location>
</feature>
<dbReference type="AlphaFoldDB" id="A0A238C1U7"/>
<keyword evidence="2" id="KW-0472">Membrane</keyword>
<evidence type="ECO:0000313" key="3">
    <source>
        <dbReference type="EMBL" id="OZC11451.1"/>
    </source>
</evidence>
<evidence type="ECO:0000313" key="4">
    <source>
        <dbReference type="Proteomes" id="UP000242913"/>
    </source>
</evidence>
<proteinExistence type="predicted"/>
<name>A0A238C1U7_9BILA</name>
<keyword evidence="2" id="KW-1133">Transmembrane helix</keyword>
<keyword evidence="2" id="KW-0812">Transmembrane</keyword>
<organism evidence="3 4">
    <name type="scientific">Onchocerca flexuosa</name>
    <dbReference type="NCBI Taxonomy" id="387005"/>
    <lineage>
        <taxon>Eukaryota</taxon>
        <taxon>Metazoa</taxon>
        <taxon>Ecdysozoa</taxon>
        <taxon>Nematoda</taxon>
        <taxon>Chromadorea</taxon>
        <taxon>Rhabditida</taxon>
        <taxon>Spirurina</taxon>
        <taxon>Spiruromorpha</taxon>
        <taxon>Filarioidea</taxon>
        <taxon>Onchocercidae</taxon>
        <taxon>Onchocerca</taxon>
    </lineage>
</organism>
<feature type="transmembrane region" description="Helical" evidence="2">
    <location>
        <begin position="86"/>
        <end position="106"/>
    </location>
</feature>
<protein>
    <submittedName>
        <fullName evidence="3">Uncharacterized protein</fullName>
    </submittedName>
</protein>
<evidence type="ECO:0000256" key="2">
    <source>
        <dbReference type="SAM" id="Phobius"/>
    </source>
</evidence>
<dbReference type="OrthoDB" id="5856361at2759"/>
<gene>
    <name evidence="3" type="ORF">X798_01308</name>
</gene>
<feature type="region of interest" description="Disordered" evidence="1">
    <location>
        <begin position="228"/>
        <end position="264"/>
    </location>
</feature>
<evidence type="ECO:0000256" key="1">
    <source>
        <dbReference type="SAM" id="MobiDB-lite"/>
    </source>
</evidence>
<feature type="non-terminal residue" evidence="3">
    <location>
        <position position="1"/>
    </location>
</feature>
<dbReference type="Proteomes" id="UP000242913">
    <property type="component" value="Unassembled WGS sequence"/>
</dbReference>
<sequence>KHLFHSIKQKFAYKFAKNESINVENEQNSSFKMRQSFHTGSDVEDNAPSVNQNHTWFHLVVSIHAVSALTLCVFTVLGYVANTVPMTLVVLFIFQMFMALLGLTAIERNRRDYRSLYITVNAITTVSAIIWSIYLFINIKEQPIYIPVILLIIALLSLLATVLLVMCADKKTPQFLEKMICLDIISVFPFVKLLRGTNRITKTANLKNTQLAETKEVNSNRSLNGSIRSVKSQDQQKDSSDLKTGISVTESVQQRQSISETKGDEGAEGLRIVAGAEGDALATVETTGLEERSIKTENSTALSCMKHASEEHCFIIGSNWREFYSVPILNACNVALCSSGRVGRCHLRNRLFIKKCRNKKTKIVKKGRFQRVAVFLNYEYL</sequence>
<accession>A0A238C1U7</accession>
<feature type="transmembrane region" description="Helical" evidence="2">
    <location>
        <begin position="143"/>
        <end position="168"/>
    </location>
</feature>
<feature type="transmembrane region" description="Helical" evidence="2">
    <location>
        <begin position="118"/>
        <end position="137"/>
    </location>
</feature>
<feature type="transmembrane region" description="Helical" evidence="2">
    <location>
        <begin position="56"/>
        <end position="80"/>
    </location>
</feature>